<feature type="region of interest" description="Disordered" evidence="6">
    <location>
        <begin position="156"/>
        <end position="240"/>
    </location>
</feature>
<evidence type="ECO:0000256" key="2">
    <source>
        <dbReference type="ARBA" id="ARBA00022771"/>
    </source>
</evidence>
<feature type="coiled-coil region" evidence="5">
    <location>
        <begin position="296"/>
        <end position="330"/>
    </location>
</feature>
<keyword evidence="3" id="KW-0862">Zinc</keyword>
<keyword evidence="9" id="KW-1185">Reference proteome</keyword>
<dbReference type="Pfam" id="PF06839">
    <property type="entry name" value="Zn_ribbon_GRF"/>
    <property type="match status" value="1"/>
</dbReference>
<evidence type="ECO:0000256" key="3">
    <source>
        <dbReference type="ARBA" id="ARBA00022833"/>
    </source>
</evidence>
<dbReference type="STRING" id="264951.A0A443I4Z8"/>
<evidence type="ECO:0000313" key="9">
    <source>
        <dbReference type="Proteomes" id="UP000283841"/>
    </source>
</evidence>
<dbReference type="VEuPathDB" id="FungiDB:C8Q69DRAFT_502696"/>
<feature type="domain" description="GRF-type" evidence="7">
    <location>
        <begin position="30"/>
        <end position="74"/>
    </location>
</feature>
<dbReference type="Proteomes" id="UP000283841">
    <property type="component" value="Unassembled WGS sequence"/>
</dbReference>
<feature type="compositionally biased region" description="Polar residues" evidence="6">
    <location>
        <begin position="83"/>
        <end position="103"/>
    </location>
</feature>
<proteinExistence type="predicted"/>
<dbReference type="AlphaFoldDB" id="A0A443I4Z8"/>
<feature type="region of interest" description="Disordered" evidence="6">
    <location>
        <begin position="81"/>
        <end position="134"/>
    </location>
</feature>
<dbReference type="GO" id="GO:0008270">
    <property type="term" value="F:zinc ion binding"/>
    <property type="evidence" value="ECO:0007669"/>
    <property type="project" value="UniProtKB-KW"/>
</dbReference>
<dbReference type="InterPro" id="IPR010666">
    <property type="entry name" value="Znf_GRF"/>
</dbReference>
<gene>
    <name evidence="8" type="ORF">C8Q69DRAFT_502696</name>
</gene>
<evidence type="ECO:0000259" key="7">
    <source>
        <dbReference type="PROSITE" id="PS51999"/>
    </source>
</evidence>
<name>A0A443I4Z8_BYSSP</name>
<keyword evidence="2 4" id="KW-0863">Zinc-finger</keyword>
<evidence type="ECO:0000256" key="5">
    <source>
        <dbReference type="SAM" id="Coils"/>
    </source>
</evidence>
<keyword evidence="1" id="KW-0479">Metal-binding</keyword>
<evidence type="ECO:0000313" key="8">
    <source>
        <dbReference type="EMBL" id="RWQ99159.1"/>
    </source>
</evidence>
<evidence type="ECO:0000256" key="6">
    <source>
        <dbReference type="SAM" id="MobiDB-lite"/>
    </source>
</evidence>
<dbReference type="PROSITE" id="PS51999">
    <property type="entry name" value="ZF_GRF"/>
    <property type="match status" value="1"/>
</dbReference>
<accession>A0A443I4Z8</accession>
<feature type="compositionally biased region" description="Polar residues" evidence="6">
    <location>
        <begin position="188"/>
        <end position="240"/>
    </location>
</feature>
<dbReference type="RefSeq" id="XP_028488804.1">
    <property type="nucleotide sequence ID" value="XM_028632416.1"/>
</dbReference>
<organism evidence="8 9">
    <name type="scientific">Byssochlamys spectabilis</name>
    <name type="common">Paecilomyces variotii</name>
    <dbReference type="NCBI Taxonomy" id="264951"/>
    <lineage>
        <taxon>Eukaryota</taxon>
        <taxon>Fungi</taxon>
        <taxon>Dikarya</taxon>
        <taxon>Ascomycota</taxon>
        <taxon>Pezizomycotina</taxon>
        <taxon>Eurotiomycetes</taxon>
        <taxon>Eurotiomycetidae</taxon>
        <taxon>Eurotiales</taxon>
        <taxon>Thermoascaceae</taxon>
        <taxon>Paecilomyces</taxon>
    </lineage>
</organism>
<evidence type="ECO:0000256" key="4">
    <source>
        <dbReference type="PROSITE-ProRule" id="PRU01343"/>
    </source>
</evidence>
<reference evidence="8 9" key="1">
    <citation type="journal article" date="2018" name="Front. Microbiol.">
        <title>Genomic and genetic insights into a cosmopolitan fungus, Paecilomyces variotii (Eurotiales).</title>
        <authorList>
            <person name="Urquhart A.S."/>
            <person name="Mondo S.J."/>
            <person name="Makela M.R."/>
            <person name="Hane J.K."/>
            <person name="Wiebenga A."/>
            <person name="He G."/>
            <person name="Mihaltcheva S."/>
            <person name="Pangilinan J."/>
            <person name="Lipzen A."/>
            <person name="Barry K."/>
            <person name="de Vries R.P."/>
            <person name="Grigoriev I.V."/>
            <person name="Idnurm A."/>
        </authorList>
    </citation>
    <scope>NUCLEOTIDE SEQUENCE [LARGE SCALE GENOMIC DNA]</scope>
    <source>
        <strain evidence="8 9">CBS 101075</strain>
    </source>
</reference>
<dbReference type="GeneID" id="39601693"/>
<dbReference type="EMBL" id="RCNU01000001">
    <property type="protein sequence ID" value="RWQ99159.1"/>
    <property type="molecule type" value="Genomic_DNA"/>
</dbReference>
<protein>
    <recommendedName>
        <fullName evidence="7">GRF-type domain-containing protein</fullName>
    </recommendedName>
</protein>
<comment type="caution">
    <text evidence="8">The sequence shown here is derived from an EMBL/GenBank/DDBJ whole genome shotgun (WGS) entry which is preliminary data.</text>
</comment>
<sequence>MFRNRGSITPRSPRVVAPLRGRFIEGEWHCNCEPRLFAAHFQTKNQGPNHGRWFYTCQKPQGERCNFFLWDDDAKVREDKLSLSHSVSEPDQTPQTPSKTVNKSGGLLTPASAWRRHDAPRTNLGTPSKVRKSREISDDEYFSWDEGLDDEVQGMLDRPAQPKFSPETPRKTPRTALFTSPGKKKLSETASASSNAYSDPFTSFAQDTHLATPQSQAPSQLGSVPPSSMEISATPTPSRYTNVLSTDNNPDVSELATTTLAILDSHDVVMPRKAKEALVELLNRHDLRTRGIIRGREISRLALKKKDEQIKQLNERISGLEAEREMNRSAVAGLKQQPE</sequence>
<evidence type="ECO:0000256" key="1">
    <source>
        <dbReference type="ARBA" id="ARBA00022723"/>
    </source>
</evidence>
<keyword evidence="5" id="KW-0175">Coiled coil</keyword>